<evidence type="ECO:0000313" key="2">
    <source>
        <dbReference type="EMBL" id="KCW69999.1"/>
    </source>
</evidence>
<dbReference type="InParanoid" id="A0A059BVK3"/>
<keyword evidence="1" id="KW-0472">Membrane</keyword>
<feature type="transmembrane region" description="Helical" evidence="1">
    <location>
        <begin position="115"/>
        <end position="141"/>
    </location>
</feature>
<protein>
    <submittedName>
        <fullName evidence="2">Uncharacterized protein</fullName>
    </submittedName>
</protein>
<proteinExistence type="predicted"/>
<keyword evidence="1" id="KW-1133">Transmembrane helix</keyword>
<gene>
    <name evidence="2" type="ORF">EUGRSUZ_F03309</name>
</gene>
<evidence type="ECO:0000256" key="1">
    <source>
        <dbReference type="SAM" id="Phobius"/>
    </source>
</evidence>
<dbReference type="InterPro" id="IPR023214">
    <property type="entry name" value="HAD_sf"/>
</dbReference>
<sequence length="146" mass="16374">MVGCYHYLFDAAIKLRHMGLDWLSPNHGPLQYDQGTNRKKAHSDIDISKSLGVDKPSEVLFVTDIYEEAVAAKNAGLSLSSLEMHLFQNIMGSNSAFIHGDLMIESGLVVQTPTWINGLSILILFCSYVGLWIRCVVYLFFCNHYS</sequence>
<dbReference type="Gene3D" id="3.40.50.1000">
    <property type="entry name" value="HAD superfamily/HAD-like"/>
    <property type="match status" value="1"/>
</dbReference>
<dbReference type="Gramene" id="KCW69999">
    <property type="protein sequence ID" value="KCW69999"/>
    <property type="gene ID" value="EUGRSUZ_F03309"/>
</dbReference>
<dbReference type="EMBL" id="KK198758">
    <property type="protein sequence ID" value="KCW69999.1"/>
    <property type="molecule type" value="Genomic_DNA"/>
</dbReference>
<accession>A0A059BVK3</accession>
<organism evidence="2">
    <name type="scientific">Eucalyptus grandis</name>
    <name type="common">Flooded gum</name>
    <dbReference type="NCBI Taxonomy" id="71139"/>
    <lineage>
        <taxon>Eukaryota</taxon>
        <taxon>Viridiplantae</taxon>
        <taxon>Streptophyta</taxon>
        <taxon>Embryophyta</taxon>
        <taxon>Tracheophyta</taxon>
        <taxon>Spermatophyta</taxon>
        <taxon>Magnoliopsida</taxon>
        <taxon>eudicotyledons</taxon>
        <taxon>Gunneridae</taxon>
        <taxon>Pentapetalae</taxon>
        <taxon>rosids</taxon>
        <taxon>malvids</taxon>
        <taxon>Myrtales</taxon>
        <taxon>Myrtaceae</taxon>
        <taxon>Myrtoideae</taxon>
        <taxon>Eucalypteae</taxon>
        <taxon>Eucalyptus</taxon>
    </lineage>
</organism>
<reference evidence="2" key="1">
    <citation type="submission" date="2013-07" db="EMBL/GenBank/DDBJ databases">
        <title>The genome of Eucalyptus grandis.</title>
        <authorList>
            <person name="Schmutz J."/>
            <person name="Hayes R."/>
            <person name="Myburg A."/>
            <person name="Tuskan G."/>
            <person name="Grattapaglia D."/>
            <person name="Rokhsar D.S."/>
        </authorList>
    </citation>
    <scope>NUCLEOTIDE SEQUENCE</scope>
    <source>
        <tissue evidence="2">Leaf extractions</tissue>
    </source>
</reference>
<keyword evidence="1" id="KW-0812">Transmembrane</keyword>
<name>A0A059BVK3_EUCGR</name>
<dbReference type="STRING" id="71139.A0A059BVK3"/>
<dbReference type="AlphaFoldDB" id="A0A059BVK3"/>